<organism evidence="2 3">
    <name type="scientific">Brachionus plicatilis</name>
    <name type="common">Marine rotifer</name>
    <name type="synonym">Brachionus muelleri</name>
    <dbReference type="NCBI Taxonomy" id="10195"/>
    <lineage>
        <taxon>Eukaryota</taxon>
        <taxon>Metazoa</taxon>
        <taxon>Spiralia</taxon>
        <taxon>Gnathifera</taxon>
        <taxon>Rotifera</taxon>
        <taxon>Eurotatoria</taxon>
        <taxon>Monogononta</taxon>
        <taxon>Pseudotrocha</taxon>
        <taxon>Ploima</taxon>
        <taxon>Brachionidae</taxon>
        <taxon>Brachionus</taxon>
    </lineage>
</organism>
<protein>
    <submittedName>
        <fullName evidence="2">Uncharacterized protein</fullName>
    </submittedName>
</protein>
<evidence type="ECO:0000313" key="2">
    <source>
        <dbReference type="EMBL" id="RNA13065.1"/>
    </source>
</evidence>
<dbReference type="PANTHER" id="PTHR36902:SF1">
    <property type="entry name" value="ENRICHED IN SURFACE-LABELED PROTEOME PROTEIN 9"/>
    <property type="match status" value="1"/>
</dbReference>
<evidence type="ECO:0000313" key="3">
    <source>
        <dbReference type="Proteomes" id="UP000276133"/>
    </source>
</evidence>
<name>A0A3M7QQ06_BRAPC</name>
<gene>
    <name evidence="2" type="ORF">BpHYR1_026065</name>
</gene>
<sequence length="101" mass="11931">MIKLAQVLILFLIVEFINCQKIKFCSPVTSNINPDELPKLPDEFEARVELNSINENLNSEVKILYDRNEKRADVTIRDQNNTFRQIYDFEHDQLFTLIMVI</sequence>
<proteinExistence type="predicted"/>
<keyword evidence="3" id="KW-1185">Reference proteome</keyword>
<feature type="chain" id="PRO_5018288127" evidence="1">
    <location>
        <begin position="20"/>
        <end position="101"/>
    </location>
</feature>
<dbReference type="PANTHER" id="PTHR36902">
    <property type="entry name" value="ENRICHED IN SURFACE-LABELED PROTEOME PROTEIN 9"/>
    <property type="match status" value="1"/>
</dbReference>
<comment type="caution">
    <text evidence="2">The sequence shown here is derived from an EMBL/GenBank/DDBJ whole genome shotgun (WGS) entry which is preliminary data.</text>
</comment>
<keyword evidence="1" id="KW-0732">Signal</keyword>
<accession>A0A3M7QQ06</accession>
<reference evidence="2 3" key="1">
    <citation type="journal article" date="2018" name="Sci. Rep.">
        <title>Genomic signatures of local adaptation to the degree of environmental predictability in rotifers.</title>
        <authorList>
            <person name="Franch-Gras L."/>
            <person name="Hahn C."/>
            <person name="Garcia-Roger E.M."/>
            <person name="Carmona M.J."/>
            <person name="Serra M."/>
            <person name="Gomez A."/>
        </authorList>
    </citation>
    <scope>NUCLEOTIDE SEQUENCE [LARGE SCALE GENOMIC DNA]</scope>
    <source>
        <strain evidence="2">HYR1</strain>
    </source>
</reference>
<evidence type="ECO:0000256" key="1">
    <source>
        <dbReference type="SAM" id="SignalP"/>
    </source>
</evidence>
<dbReference type="EMBL" id="REGN01005516">
    <property type="protein sequence ID" value="RNA13065.1"/>
    <property type="molecule type" value="Genomic_DNA"/>
</dbReference>
<dbReference type="Proteomes" id="UP000276133">
    <property type="component" value="Unassembled WGS sequence"/>
</dbReference>
<feature type="signal peptide" evidence="1">
    <location>
        <begin position="1"/>
        <end position="19"/>
    </location>
</feature>
<dbReference type="AlphaFoldDB" id="A0A3M7QQ06"/>